<evidence type="ECO:0000256" key="4">
    <source>
        <dbReference type="ARBA" id="ARBA00022842"/>
    </source>
</evidence>
<gene>
    <name evidence="9" type="ORF">PNOK_0571600</name>
</gene>
<evidence type="ECO:0000256" key="3">
    <source>
        <dbReference type="ARBA" id="ARBA00022801"/>
    </source>
</evidence>
<keyword evidence="4 5" id="KW-0460">Magnesium</keyword>
<dbReference type="EMBL" id="NBII01000005">
    <property type="protein sequence ID" value="PAV18873.1"/>
    <property type="molecule type" value="Genomic_DNA"/>
</dbReference>
<dbReference type="PANTHER" id="PTHR11081">
    <property type="entry name" value="FLAP ENDONUCLEASE FAMILY MEMBER"/>
    <property type="match status" value="1"/>
</dbReference>
<dbReference type="InterPro" id="IPR008918">
    <property type="entry name" value="HhH2"/>
</dbReference>
<dbReference type="OrthoDB" id="31113at2759"/>
<dbReference type="STRING" id="2282107.A0A286UGZ9"/>
<feature type="domain" description="XPG-I" evidence="7">
    <location>
        <begin position="380"/>
        <end position="450"/>
    </location>
</feature>
<dbReference type="SUPFAM" id="SSF47807">
    <property type="entry name" value="5' to 3' exonuclease, C-terminal subdomain"/>
    <property type="match status" value="1"/>
</dbReference>
<dbReference type="Gene3D" id="3.40.50.1010">
    <property type="entry name" value="5'-nuclease"/>
    <property type="match status" value="2"/>
</dbReference>
<dbReference type="SMART" id="SM00279">
    <property type="entry name" value="HhH2"/>
    <property type="match status" value="1"/>
</dbReference>
<evidence type="ECO:0000259" key="7">
    <source>
        <dbReference type="SMART" id="SM00484"/>
    </source>
</evidence>
<dbReference type="GO" id="GO:0017108">
    <property type="term" value="F:5'-flap endonuclease activity"/>
    <property type="evidence" value="ECO:0007669"/>
    <property type="project" value="TreeGrafter"/>
</dbReference>
<dbReference type="AlphaFoldDB" id="A0A286UGZ9"/>
<evidence type="ECO:0000313" key="9">
    <source>
        <dbReference type="EMBL" id="PAV18873.1"/>
    </source>
</evidence>
<feature type="region of interest" description="Disordered" evidence="6">
    <location>
        <begin position="290"/>
        <end position="315"/>
    </location>
</feature>
<keyword evidence="2 5" id="KW-0479">Metal-binding</keyword>
<dbReference type="SUPFAM" id="SSF88723">
    <property type="entry name" value="PIN domain-like"/>
    <property type="match status" value="1"/>
</dbReference>
<proteinExistence type="inferred from homology"/>
<evidence type="ECO:0000256" key="6">
    <source>
        <dbReference type="SAM" id="MobiDB-lite"/>
    </source>
</evidence>
<name>A0A286UGZ9_9AGAM</name>
<dbReference type="GO" id="GO:0035312">
    <property type="term" value="F:5'-3' DNA exonuclease activity"/>
    <property type="evidence" value="ECO:0007669"/>
    <property type="project" value="UniProtKB-UniRule"/>
</dbReference>
<dbReference type="InParanoid" id="A0A286UGZ9"/>
<dbReference type="PRINTS" id="PR00853">
    <property type="entry name" value="XPGRADSUPER"/>
</dbReference>
<sequence>MGVLNIIPFLQKQCPHVLKCFDDRFKSFRGKTIILDGTLITHRFHYASIPHNYRHIYGWFKLISELKKNDIRPICIFDGAGRPSAKFRENEKRRSARQLSAKRGSIEAVRLQRLKGVNKDVEKESIVFVPNHDYRPYIAWNYDYSRRPWVDNRSTLVTPSKAHIEEVKGDVEVQTTPHISEEEKEPKIGIIEEVVEVQTTIHTTVEEKEPQISPTEEVVEVQTTQHTTVEEKLQKISLTGEGIEEIEKIEEAEEVKEVQAVIEEEQPRMTPEMLSEQLALLHEMYQSSITDSKVSEADPVTGTSTSEDDISESKTQHELSQEEAQMWSEIQNIVKRPNEISTISSIDRLIERSQVISDSYEKRSKPPTQETYTECLMLLKAMGLPCLESGQDHEAEGLAASLVLHGSADMVASEDTDVLVYGAPLLRNVTSRSGPLSLLSPDEIRDALGFSKEAFTDFALLCGTDFSPRLYKLGPVRAQGFIRKYSGIEEIIEEEVRYAPAPENRRAYLDQVKRAREIFCNLPPVPKKRKLRQKKMDDRLVQDLLDQFDLSKILANEEWTEKVALGENYFSDSPHGEGAVVPAPGMVPS</sequence>
<dbReference type="GO" id="GO:0005634">
    <property type="term" value="C:nucleus"/>
    <property type="evidence" value="ECO:0007669"/>
    <property type="project" value="UniProtKB-SubCell"/>
</dbReference>
<keyword evidence="5" id="KW-0234">DNA repair</keyword>
<comment type="similarity">
    <text evidence="5">Belongs to the XPG/RAD2 endonuclease family. EXO1 subfamily.</text>
</comment>
<keyword evidence="5" id="KW-0227">DNA damage</keyword>
<dbReference type="SMART" id="SM00484">
    <property type="entry name" value="XPGI"/>
    <property type="match status" value="1"/>
</dbReference>
<evidence type="ECO:0000256" key="2">
    <source>
        <dbReference type="ARBA" id="ARBA00022723"/>
    </source>
</evidence>
<dbReference type="GO" id="GO:0006298">
    <property type="term" value="P:mismatch repair"/>
    <property type="evidence" value="ECO:0007669"/>
    <property type="project" value="TreeGrafter"/>
</dbReference>
<dbReference type="InterPro" id="IPR029060">
    <property type="entry name" value="PIN-like_dom_sf"/>
</dbReference>
<keyword evidence="1 5" id="KW-0540">Nuclease</keyword>
<keyword evidence="5" id="KW-0228">DNA excision</keyword>
<dbReference type="Proteomes" id="UP000217199">
    <property type="component" value="Unassembled WGS sequence"/>
</dbReference>
<dbReference type="Gene3D" id="1.10.150.20">
    <property type="entry name" value="5' to 3' exonuclease, C-terminal subdomain"/>
    <property type="match status" value="1"/>
</dbReference>
<dbReference type="EC" id="3.1.-.-" evidence="5"/>
<comment type="caution">
    <text evidence="9">The sequence shown here is derived from an EMBL/GenBank/DDBJ whole genome shotgun (WGS) entry which is preliminary data.</text>
</comment>
<comment type="function">
    <text evidence="5">5'-&gt;3' double-stranded DNA exonuclease which may also possess a cryptic 3'-&gt;5' double-stranded DNA exonuclease activity. Functions in DNA mismatch repair.</text>
</comment>
<evidence type="ECO:0000256" key="5">
    <source>
        <dbReference type="RuleBase" id="RU910737"/>
    </source>
</evidence>
<dbReference type="Pfam" id="PF00867">
    <property type="entry name" value="XPG_I"/>
    <property type="match status" value="1"/>
</dbReference>
<accession>A0A286UGZ9</accession>
<keyword evidence="3 5" id="KW-0378">Hydrolase</keyword>
<keyword evidence="10" id="KW-1185">Reference proteome</keyword>
<dbReference type="GO" id="GO:0046872">
    <property type="term" value="F:metal ion binding"/>
    <property type="evidence" value="ECO:0007669"/>
    <property type="project" value="UniProtKB-UniRule"/>
</dbReference>
<comment type="subcellular location">
    <subcellularLocation>
        <location evidence="5">Nucleus</location>
    </subcellularLocation>
</comment>
<dbReference type="GO" id="GO:0006310">
    <property type="term" value="P:DNA recombination"/>
    <property type="evidence" value="ECO:0007669"/>
    <property type="project" value="TreeGrafter"/>
</dbReference>
<keyword evidence="5" id="KW-0267">Excision nuclease</keyword>
<dbReference type="Pfam" id="PF00752">
    <property type="entry name" value="XPG_N"/>
    <property type="match status" value="1"/>
</dbReference>
<comment type="cofactor">
    <cofactor evidence="5">
        <name>Mg(2+)</name>
        <dbReference type="ChEBI" id="CHEBI:18420"/>
    </cofactor>
    <text evidence="5">Binds 2 magnesium ions per subunit. They probably participate in the reaction catalyzed by the enzyme. May bind an additional third magnesium ion after substrate binding.</text>
</comment>
<dbReference type="InterPro" id="IPR006084">
    <property type="entry name" value="XPG/Rad2"/>
</dbReference>
<organism evidence="9 10">
    <name type="scientific">Pyrrhoderma noxium</name>
    <dbReference type="NCBI Taxonomy" id="2282107"/>
    <lineage>
        <taxon>Eukaryota</taxon>
        <taxon>Fungi</taxon>
        <taxon>Dikarya</taxon>
        <taxon>Basidiomycota</taxon>
        <taxon>Agaricomycotina</taxon>
        <taxon>Agaricomycetes</taxon>
        <taxon>Hymenochaetales</taxon>
        <taxon>Hymenochaetaceae</taxon>
        <taxon>Pyrrhoderma</taxon>
    </lineage>
</organism>
<dbReference type="InterPro" id="IPR006086">
    <property type="entry name" value="XPG-I_dom"/>
</dbReference>
<dbReference type="InterPro" id="IPR006085">
    <property type="entry name" value="XPG_DNA_repair_N"/>
</dbReference>
<dbReference type="CDD" id="cd09897">
    <property type="entry name" value="H3TH_FEN1-XPG-like"/>
    <property type="match status" value="1"/>
</dbReference>
<dbReference type="SMART" id="SM00485">
    <property type="entry name" value="XPGN"/>
    <property type="match status" value="1"/>
</dbReference>
<dbReference type="InterPro" id="IPR036279">
    <property type="entry name" value="5-3_exonuclease_C_sf"/>
</dbReference>
<protein>
    <recommendedName>
        <fullName evidence="5">Exonuclease 1</fullName>
        <ecNumber evidence="5">3.1.-.-</ecNumber>
    </recommendedName>
</protein>
<keyword evidence="5" id="KW-0539">Nucleus</keyword>
<evidence type="ECO:0000313" key="10">
    <source>
        <dbReference type="Proteomes" id="UP000217199"/>
    </source>
</evidence>
<feature type="domain" description="XPG N-terminal" evidence="8">
    <location>
        <begin position="1"/>
        <end position="100"/>
    </location>
</feature>
<dbReference type="PANTHER" id="PTHR11081:SF8">
    <property type="entry name" value="EXONUCLEASE 1"/>
    <property type="match status" value="1"/>
</dbReference>
<keyword evidence="5" id="KW-0238">DNA-binding</keyword>
<evidence type="ECO:0000256" key="1">
    <source>
        <dbReference type="ARBA" id="ARBA00022722"/>
    </source>
</evidence>
<reference evidence="9 10" key="1">
    <citation type="journal article" date="2017" name="Mol. Ecol.">
        <title>Comparative and population genomic landscape of Phellinus noxius: A hypervariable fungus causing root rot in trees.</title>
        <authorList>
            <person name="Chung C.L."/>
            <person name="Lee T.J."/>
            <person name="Akiba M."/>
            <person name="Lee H.H."/>
            <person name="Kuo T.H."/>
            <person name="Liu D."/>
            <person name="Ke H.M."/>
            <person name="Yokoi T."/>
            <person name="Roa M.B."/>
            <person name="Lu M.J."/>
            <person name="Chang Y.Y."/>
            <person name="Ann P.J."/>
            <person name="Tsai J.N."/>
            <person name="Chen C.Y."/>
            <person name="Tzean S.S."/>
            <person name="Ota Y."/>
            <person name="Hattori T."/>
            <person name="Sahashi N."/>
            <person name="Liou R.F."/>
            <person name="Kikuchi T."/>
            <person name="Tsai I.J."/>
        </authorList>
    </citation>
    <scope>NUCLEOTIDE SEQUENCE [LARGE SCALE GENOMIC DNA]</scope>
    <source>
        <strain evidence="9 10">FFPRI411160</strain>
    </source>
</reference>
<evidence type="ECO:0000259" key="8">
    <source>
        <dbReference type="SMART" id="SM00485"/>
    </source>
</evidence>
<keyword evidence="5" id="KW-0269">Exonuclease</keyword>
<dbReference type="GO" id="GO:0003677">
    <property type="term" value="F:DNA binding"/>
    <property type="evidence" value="ECO:0007669"/>
    <property type="project" value="UniProtKB-UniRule"/>
</dbReference>